<organism evidence="1 2">
    <name type="scientific">Parthenolecanium corni</name>
    <dbReference type="NCBI Taxonomy" id="536013"/>
    <lineage>
        <taxon>Eukaryota</taxon>
        <taxon>Metazoa</taxon>
        <taxon>Ecdysozoa</taxon>
        <taxon>Arthropoda</taxon>
        <taxon>Hexapoda</taxon>
        <taxon>Insecta</taxon>
        <taxon>Pterygota</taxon>
        <taxon>Neoptera</taxon>
        <taxon>Paraneoptera</taxon>
        <taxon>Hemiptera</taxon>
        <taxon>Sternorrhyncha</taxon>
        <taxon>Coccoidea</taxon>
        <taxon>Coccidae</taxon>
        <taxon>Parthenolecanium</taxon>
    </lineage>
</organism>
<proteinExistence type="predicted"/>
<comment type="caution">
    <text evidence="1">The sequence shown here is derived from an EMBL/GenBank/DDBJ whole genome shotgun (WGS) entry which is preliminary data.</text>
</comment>
<name>A0AAN9TQL0_9HEMI</name>
<reference evidence="1 2" key="1">
    <citation type="submission" date="2024-03" db="EMBL/GenBank/DDBJ databases">
        <title>Adaptation during the transition from Ophiocordyceps entomopathogen to insect associate is accompanied by gene loss and intensified selection.</title>
        <authorList>
            <person name="Ward C.M."/>
            <person name="Onetto C.A."/>
            <person name="Borneman A.R."/>
        </authorList>
    </citation>
    <scope>NUCLEOTIDE SEQUENCE [LARGE SCALE GENOMIC DNA]</scope>
    <source>
        <strain evidence="1">AWRI1</strain>
        <tissue evidence="1">Single Adult Female</tissue>
    </source>
</reference>
<dbReference type="EMBL" id="JBBCAQ010000010">
    <property type="protein sequence ID" value="KAK7602097.1"/>
    <property type="molecule type" value="Genomic_DNA"/>
</dbReference>
<gene>
    <name evidence="1" type="ORF">V9T40_009538</name>
</gene>
<evidence type="ECO:0000313" key="1">
    <source>
        <dbReference type="EMBL" id="KAK7602097.1"/>
    </source>
</evidence>
<keyword evidence="2" id="KW-1185">Reference proteome</keyword>
<sequence>MQDQNYCTTCNFHSRLPHQNYHQNWHQQTFVPNCSSHIPSTCVPAPVPTPQIPAYPPMPQNSQIPASLTATWAAAHNNAADGQQPSPTPAIDGCVLYEKDCNLPVDLCRTCPDVCVDDYWHELSNRLGCDERVFDRWKSMYQLTTDDVAQQILQTKADCRRKPFLPRRCTMCDITDDIYLREQLCKSYVKPRVREIHCLGDYSVDAMPPKFPPTMIMTNPRHCSKNRSIESFRNQDGACEMIRKLEERNLLLPFTKKIA</sequence>
<protein>
    <submittedName>
        <fullName evidence="1">Uncharacterized protein</fullName>
    </submittedName>
</protein>
<accession>A0AAN9TQL0</accession>
<dbReference type="Proteomes" id="UP001367676">
    <property type="component" value="Unassembled WGS sequence"/>
</dbReference>
<dbReference type="AlphaFoldDB" id="A0AAN9TQL0"/>
<evidence type="ECO:0000313" key="2">
    <source>
        <dbReference type="Proteomes" id="UP001367676"/>
    </source>
</evidence>